<dbReference type="PATRIC" id="fig|476272.21.peg.1529"/>
<keyword evidence="2" id="KW-1185">Reference proteome</keyword>
<comment type="caution">
    <text evidence="1">The sequence shown here is derived from an EMBL/GenBank/DDBJ whole genome shotgun (WGS) entry which is preliminary data.</text>
</comment>
<reference evidence="1 2" key="2">
    <citation type="submission" date="2009-02" db="EMBL/GenBank/DDBJ databases">
        <title>Draft genome sequence of Blautia hydrogenotrophica DSM 10507 (Ruminococcus hydrogenotrophicus DSM 10507).</title>
        <authorList>
            <person name="Sudarsanam P."/>
            <person name="Ley R."/>
            <person name="Guruge J."/>
            <person name="Turnbaugh P.J."/>
            <person name="Mahowald M."/>
            <person name="Liep D."/>
            <person name="Gordon J."/>
        </authorList>
    </citation>
    <scope>NUCLEOTIDE SEQUENCE [LARGE SCALE GENOMIC DNA]</scope>
    <source>
        <strain evidence="2">DSM 10507 / JCM 14656 / S5a33</strain>
    </source>
</reference>
<dbReference type="Proteomes" id="UP000003100">
    <property type="component" value="Unassembled WGS sequence"/>
</dbReference>
<reference evidence="1 2" key="1">
    <citation type="submission" date="2009-01" db="EMBL/GenBank/DDBJ databases">
        <authorList>
            <person name="Fulton L."/>
            <person name="Clifton S."/>
            <person name="Fulton B."/>
            <person name="Xu J."/>
            <person name="Minx P."/>
            <person name="Pepin K.H."/>
            <person name="Johnson M."/>
            <person name="Bhonagiri V."/>
            <person name="Nash W.E."/>
            <person name="Mardis E.R."/>
            <person name="Wilson R.K."/>
        </authorList>
    </citation>
    <scope>NUCLEOTIDE SEQUENCE [LARGE SCALE GENOMIC DNA]</scope>
    <source>
        <strain evidence="2">DSM 10507 / JCM 14656 / S5a33</strain>
    </source>
</reference>
<protein>
    <submittedName>
        <fullName evidence="1">Uncharacterized protein</fullName>
    </submittedName>
</protein>
<accession>C0CML4</accession>
<dbReference type="EMBL" id="ACBZ01000111">
    <property type="protein sequence ID" value="EEG48979.1"/>
    <property type="molecule type" value="Genomic_DNA"/>
</dbReference>
<gene>
    <name evidence="1" type="ORF">RUMHYD_02099</name>
</gene>
<dbReference type="AlphaFoldDB" id="C0CML4"/>
<sequence length="49" mass="6099">MCCIYRYRITLYTVQGVKPIFIVRRREFFRNPVIEMTREKCYNKISESF</sequence>
<organism evidence="1 2">
    <name type="scientific">Blautia hydrogenotrophica (strain DSM 10507 / JCM 14656 / S5a33)</name>
    <name type="common">Ruminococcus hydrogenotrophicus</name>
    <dbReference type="NCBI Taxonomy" id="476272"/>
    <lineage>
        <taxon>Bacteria</taxon>
        <taxon>Bacillati</taxon>
        <taxon>Bacillota</taxon>
        <taxon>Clostridia</taxon>
        <taxon>Lachnospirales</taxon>
        <taxon>Lachnospiraceae</taxon>
        <taxon>Blautia</taxon>
    </lineage>
</organism>
<evidence type="ECO:0000313" key="2">
    <source>
        <dbReference type="Proteomes" id="UP000003100"/>
    </source>
</evidence>
<dbReference type="HOGENOM" id="CLU_3132878_0_0_9"/>
<name>C0CML4_BLAHS</name>
<proteinExistence type="predicted"/>
<evidence type="ECO:0000313" key="1">
    <source>
        <dbReference type="EMBL" id="EEG48979.1"/>
    </source>
</evidence>